<keyword evidence="3 6" id="KW-0812">Transmembrane</keyword>
<feature type="transmembrane region" description="Helical" evidence="6">
    <location>
        <begin position="476"/>
        <end position="499"/>
    </location>
</feature>
<dbReference type="PIRSF" id="PIRSF006060">
    <property type="entry name" value="AA_transporter"/>
    <property type="match status" value="1"/>
</dbReference>
<evidence type="ECO:0000256" key="3">
    <source>
        <dbReference type="ARBA" id="ARBA00022692"/>
    </source>
</evidence>
<dbReference type="GO" id="GO:0016020">
    <property type="term" value="C:membrane"/>
    <property type="evidence" value="ECO:0007669"/>
    <property type="project" value="UniProtKB-SubCell"/>
</dbReference>
<feature type="transmembrane region" description="Helical" evidence="6">
    <location>
        <begin position="288"/>
        <end position="316"/>
    </location>
</feature>
<proteinExistence type="predicted"/>
<evidence type="ECO:0000313" key="8">
    <source>
        <dbReference type="Proteomes" id="UP000664521"/>
    </source>
</evidence>
<evidence type="ECO:0000256" key="2">
    <source>
        <dbReference type="ARBA" id="ARBA00022448"/>
    </source>
</evidence>
<keyword evidence="4 6" id="KW-1133">Transmembrane helix</keyword>
<feature type="transmembrane region" description="Helical" evidence="6">
    <location>
        <begin position="396"/>
        <end position="414"/>
    </location>
</feature>
<dbReference type="GO" id="GO:0022857">
    <property type="term" value="F:transmembrane transporter activity"/>
    <property type="evidence" value="ECO:0007669"/>
    <property type="project" value="InterPro"/>
</dbReference>
<feature type="transmembrane region" description="Helical" evidence="6">
    <location>
        <begin position="93"/>
        <end position="111"/>
    </location>
</feature>
<dbReference type="EMBL" id="CAJPDS010000050">
    <property type="protein sequence ID" value="CAF9929029.1"/>
    <property type="molecule type" value="Genomic_DNA"/>
</dbReference>
<organism evidence="7 8">
    <name type="scientific">Heterodermia speciosa</name>
    <dbReference type="NCBI Taxonomy" id="116794"/>
    <lineage>
        <taxon>Eukaryota</taxon>
        <taxon>Fungi</taxon>
        <taxon>Dikarya</taxon>
        <taxon>Ascomycota</taxon>
        <taxon>Pezizomycotina</taxon>
        <taxon>Lecanoromycetes</taxon>
        <taxon>OSLEUM clade</taxon>
        <taxon>Lecanoromycetidae</taxon>
        <taxon>Caliciales</taxon>
        <taxon>Physciaceae</taxon>
        <taxon>Heterodermia</taxon>
    </lineage>
</organism>
<protein>
    <submittedName>
        <fullName evidence="7">Uncharacterized protein</fullName>
    </submittedName>
</protein>
<dbReference type="OrthoDB" id="3257095at2759"/>
<feature type="transmembrane region" description="Helical" evidence="6">
    <location>
        <begin position="38"/>
        <end position="61"/>
    </location>
</feature>
<feature type="transmembrane region" description="Helical" evidence="6">
    <location>
        <begin position="254"/>
        <end position="276"/>
    </location>
</feature>
<dbReference type="Proteomes" id="UP000664521">
    <property type="component" value="Unassembled WGS sequence"/>
</dbReference>
<keyword evidence="8" id="KW-1185">Reference proteome</keyword>
<dbReference type="PANTHER" id="PTHR45649:SF1">
    <property type="entry name" value="TRANSPORTER, PUTATIVE (EUROFUNG)-RELATED"/>
    <property type="match status" value="1"/>
</dbReference>
<feature type="transmembrane region" description="Helical" evidence="6">
    <location>
        <begin position="211"/>
        <end position="234"/>
    </location>
</feature>
<name>A0A8H3FQZ1_9LECA</name>
<keyword evidence="2" id="KW-0813">Transport</keyword>
<reference evidence="7" key="1">
    <citation type="submission" date="2021-03" db="EMBL/GenBank/DDBJ databases">
        <authorList>
            <person name="Tagirdzhanova G."/>
        </authorList>
    </citation>
    <scope>NUCLEOTIDE SEQUENCE</scope>
</reference>
<feature type="transmembrane region" description="Helical" evidence="6">
    <location>
        <begin position="426"/>
        <end position="446"/>
    </location>
</feature>
<dbReference type="Gene3D" id="1.20.1740.10">
    <property type="entry name" value="Amino acid/polyamine transporter I"/>
    <property type="match status" value="1"/>
</dbReference>
<dbReference type="AlphaFoldDB" id="A0A8H3FQZ1"/>
<feature type="transmembrane region" description="Helical" evidence="6">
    <location>
        <begin position="186"/>
        <end position="204"/>
    </location>
</feature>
<dbReference type="InterPro" id="IPR002293">
    <property type="entry name" value="AA/rel_permease1"/>
</dbReference>
<comment type="caution">
    <text evidence="7">The sequence shown here is derived from an EMBL/GenBank/DDBJ whole genome shotgun (WGS) entry which is preliminary data.</text>
</comment>
<evidence type="ECO:0000256" key="1">
    <source>
        <dbReference type="ARBA" id="ARBA00004141"/>
    </source>
</evidence>
<sequence>MDDKSDDYAVHVEALSKDERDTMVLAKLGKKSVLRRRFGIVSMLGFTCTILVTWEGSLLWVDPSFTTEMARAIDESRSLFTTGLTNGGSAGLVYGYLFVWAGTLAVFTTMAELASMQSTHLGGPVSLGLHDGTGFESEVHELYRWIVIGAWQGILAGCAFLTATMIEALAVLNHPGYSPQQWHGTLIFWAVMLLAVLLNAFANPMIPKLEIFILVLHLLGFFACLIPLLALAPVKASPHEVFTVFNNGGAWPTQGLSFFVGIIGSVFAMFGCDSAVHMAEEVRNADVVVPWSMVGTTLLNGTLGFAMIIAVLFVTLDIDSALESPTGQLGMPFMDIFLTNTSRSGANGMIILIILIVGVGVVAFVATTSRLIWAFARDRAFPGWRHVSKVQPNSTVPLHAVVITTGVSVLIGLINLGSTTAFNDVVSLGVSGLYASYIITEALLLYRRVTGAILSLKDAKDGVGEKGQLVWGPFHVPGVFGTAVNIIAVLFGVVIFFFSCWPVSSTVEPATMNYSSLMAGAVVVAAVVYYVIWARDTYEGPQVEEMDTGSS</sequence>
<evidence type="ECO:0000256" key="6">
    <source>
        <dbReference type="SAM" id="Phobius"/>
    </source>
</evidence>
<accession>A0A8H3FQZ1</accession>
<evidence type="ECO:0000256" key="5">
    <source>
        <dbReference type="ARBA" id="ARBA00023136"/>
    </source>
</evidence>
<dbReference type="Pfam" id="PF13520">
    <property type="entry name" value="AA_permease_2"/>
    <property type="match status" value="1"/>
</dbReference>
<comment type="subcellular location">
    <subcellularLocation>
        <location evidence="1">Membrane</location>
        <topology evidence="1">Multi-pass membrane protein</topology>
    </subcellularLocation>
</comment>
<gene>
    <name evidence="7" type="ORF">HETSPECPRED_007263</name>
</gene>
<dbReference type="PANTHER" id="PTHR45649">
    <property type="entry name" value="AMINO-ACID PERMEASE BAT1"/>
    <property type="match status" value="1"/>
</dbReference>
<keyword evidence="5 6" id="KW-0472">Membrane</keyword>
<evidence type="ECO:0000313" key="7">
    <source>
        <dbReference type="EMBL" id="CAF9929029.1"/>
    </source>
</evidence>
<feature type="transmembrane region" description="Helical" evidence="6">
    <location>
        <begin position="511"/>
        <end position="532"/>
    </location>
</feature>
<feature type="transmembrane region" description="Helical" evidence="6">
    <location>
        <begin position="145"/>
        <end position="166"/>
    </location>
</feature>
<feature type="transmembrane region" description="Helical" evidence="6">
    <location>
        <begin position="349"/>
        <end position="375"/>
    </location>
</feature>
<evidence type="ECO:0000256" key="4">
    <source>
        <dbReference type="ARBA" id="ARBA00022989"/>
    </source>
</evidence>